<evidence type="ECO:0000256" key="2">
    <source>
        <dbReference type="ARBA" id="ARBA00011738"/>
    </source>
</evidence>
<evidence type="ECO:0000256" key="1">
    <source>
        <dbReference type="ARBA" id="ARBA00001933"/>
    </source>
</evidence>
<keyword evidence="4" id="KW-0808">Transferase</keyword>
<reference evidence="11" key="1">
    <citation type="submission" date="2021-02" db="EMBL/GenBank/DDBJ databases">
        <authorList>
            <person name="Nowell W R."/>
        </authorList>
    </citation>
    <scope>NUCLEOTIDE SEQUENCE</scope>
    <source>
        <strain evidence="11">Ploen Becks lab</strain>
    </source>
</reference>
<dbReference type="InterPro" id="IPR004839">
    <property type="entry name" value="Aminotransferase_I/II_large"/>
</dbReference>
<dbReference type="OrthoDB" id="1732682at2759"/>
<dbReference type="InterPro" id="IPR045088">
    <property type="entry name" value="ALAT1/2-like"/>
</dbReference>
<protein>
    <recommendedName>
        <fullName evidence="8">alanine transaminase</fullName>
        <ecNumber evidence="8">2.6.1.2</ecNumber>
    </recommendedName>
</protein>
<dbReference type="AlphaFoldDB" id="A0A814AYK0"/>
<dbReference type="GO" id="GO:0004021">
    <property type="term" value="F:L-alanine:2-oxoglutarate aminotransferase activity"/>
    <property type="evidence" value="ECO:0007669"/>
    <property type="project" value="UniProtKB-EC"/>
</dbReference>
<dbReference type="CDD" id="cd00609">
    <property type="entry name" value="AAT_like"/>
    <property type="match status" value="1"/>
</dbReference>
<comment type="similarity">
    <text evidence="7">Belongs to the class-I pyridoxal-phosphate-dependent aminotransferase family. Alanine aminotransferase subfamily.</text>
</comment>
<comment type="pathway">
    <text evidence="6">Amino-acid degradation; L-alanine degradation via transaminase pathway; pyruvate from L-alanine: step 1/1.</text>
</comment>
<feature type="domain" description="Aminotransferase class I/classII large" evidence="10">
    <location>
        <begin position="112"/>
        <end position="467"/>
    </location>
</feature>
<comment type="subunit">
    <text evidence="2">Homodimer.</text>
</comment>
<accession>A0A814AYK0</accession>
<dbReference type="InterPro" id="IPR015422">
    <property type="entry name" value="PyrdxlP-dep_Trfase_small"/>
</dbReference>
<dbReference type="Gene3D" id="1.10.287.1970">
    <property type="match status" value="1"/>
</dbReference>
<keyword evidence="3" id="KW-0032">Aminotransferase</keyword>
<keyword evidence="12" id="KW-1185">Reference proteome</keyword>
<evidence type="ECO:0000259" key="10">
    <source>
        <dbReference type="Pfam" id="PF00155"/>
    </source>
</evidence>
<dbReference type="InterPro" id="IPR015421">
    <property type="entry name" value="PyrdxlP-dep_Trfase_major"/>
</dbReference>
<dbReference type="InterPro" id="IPR015424">
    <property type="entry name" value="PyrdxlP-dep_Trfase"/>
</dbReference>
<dbReference type="Pfam" id="PF00155">
    <property type="entry name" value="Aminotran_1_2"/>
    <property type="match status" value="1"/>
</dbReference>
<evidence type="ECO:0000256" key="5">
    <source>
        <dbReference type="ARBA" id="ARBA00022898"/>
    </source>
</evidence>
<comment type="cofactor">
    <cofactor evidence="1">
        <name>pyridoxal 5'-phosphate</name>
        <dbReference type="ChEBI" id="CHEBI:597326"/>
    </cofactor>
</comment>
<dbReference type="UniPathway" id="UPA00528">
    <property type="reaction ID" value="UER00586"/>
</dbReference>
<evidence type="ECO:0000313" key="12">
    <source>
        <dbReference type="Proteomes" id="UP000663879"/>
    </source>
</evidence>
<evidence type="ECO:0000256" key="8">
    <source>
        <dbReference type="ARBA" id="ARBA00026106"/>
    </source>
</evidence>
<organism evidence="11 12">
    <name type="scientific">Brachionus calyciflorus</name>
    <dbReference type="NCBI Taxonomy" id="104777"/>
    <lineage>
        <taxon>Eukaryota</taxon>
        <taxon>Metazoa</taxon>
        <taxon>Spiralia</taxon>
        <taxon>Gnathifera</taxon>
        <taxon>Rotifera</taxon>
        <taxon>Eurotatoria</taxon>
        <taxon>Monogononta</taxon>
        <taxon>Pseudotrocha</taxon>
        <taxon>Ploima</taxon>
        <taxon>Brachionidae</taxon>
        <taxon>Brachionus</taxon>
    </lineage>
</organism>
<dbReference type="FunFam" id="1.10.287.1970:FF:000001">
    <property type="entry name" value="Alanine aminotransferase 2"/>
    <property type="match status" value="1"/>
</dbReference>
<dbReference type="GO" id="GO:0042853">
    <property type="term" value="P:L-alanine catabolic process"/>
    <property type="evidence" value="ECO:0007669"/>
    <property type="project" value="UniProtKB-UniPathway"/>
</dbReference>
<proteinExistence type="inferred from homology"/>
<comment type="catalytic activity">
    <reaction evidence="9">
        <text>L-alanine + 2-oxoglutarate = pyruvate + L-glutamate</text>
        <dbReference type="Rhea" id="RHEA:19453"/>
        <dbReference type="ChEBI" id="CHEBI:15361"/>
        <dbReference type="ChEBI" id="CHEBI:16810"/>
        <dbReference type="ChEBI" id="CHEBI:29985"/>
        <dbReference type="ChEBI" id="CHEBI:57972"/>
        <dbReference type="EC" id="2.6.1.2"/>
    </reaction>
</comment>
<dbReference type="PANTHER" id="PTHR11751:SF29">
    <property type="entry name" value="ALANINE TRANSAMINASE"/>
    <property type="match status" value="1"/>
</dbReference>
<comment type="caution">
    <text evidence="11">The sequence shown here is derived from an EMBL/GenBank/DDBJ whole genome shotgun (WGS) entry which is preliminary data.</text>
</comment>
<evidence type="ECO:0000256" key="9">
    <source>
        <dbReference type="ARBA" id="ARBA00047412"/>
    </source>
</evidence>
<dbReference type="Gene3D" id="3.40.640.10">
    <property type="entry name" value="Type I PLP-dependent aspartate aminotransferase-like (Major domain)"/>
    <property type="match status" value="1"/>
</dbReference>
<dbReference type="FunFam" id="3.40.640.10:FF:000012">
    <property type="entry name" value="alanine aminotransferase 2"/>
    <property type="match status" value="1"/>
</dbReference>
<keyword evidence="5" id="KW-0663">Pyridoxal phosphate</keyword>
<evidence type="ECO:0000256" key="3">
    <source>
        <dbReference type="ARBA" id="ARBA00022576"/>
    </source>
</evidence>
<gene>
    <name evidence="11" type="ORF">OXX778_LOCUS12428</name>
</gene>
<feature type="non-terminal residue" evidence="11">
    <location>
        <position position="1"/>
    </location>
</feature>
<dbReference type="GO" id="GO:0030170">
    <property type="term" value="F:pyridoxal phosphate binding"/>
    <property type="evidence" value="ECO:0007669"/>
    <property type="project" value="InterPro"/>
</dbReference>
<dbReference type="PANTHER" id="PTHR11751">
    <property type="entry name" value="ALANINE AMINOTRANSFERASE"/>
    <property type="match status" value="1"/>
</dbReference>
<name>A0A814AYK0_9BILA</name>
<evidence type="ECO:0000256" key="4">
    <source>
        <dbReference type="ARBA" id="ARBA00022679"/>
    </source>
</evidence>
<dbReference type="EC" id="2.6.1.2" evidence="8"/>
<sequence>KSTQANIKMSDINGNEIKAQKVEKFLTLENLSSTIKNLQYAVRGKVVIRAGELKKELKQGVEKPFERVIRANIGDCHATGQKPITFIRQVMALCTYPEFLNSDKFPQDTKDRAQALLNACGGGSVGAYTDSAGLELVRKHIAEFITNRDGGIPTDPDNIFLTTGATCGVKIIMKMLLNEPKEKPSGFMIPIPQYPLYSATISEYNAEQIGYYLDEDNNWALSIDELERSYQDSLKRCQPRAFCIINPGNPTGQVLSLENMQKIIKWAYERKLFILADEVYQDNVYAEGMKFHSFKKVAFELGHPYSQMEIGSFYSTSKGFMGECGARAGFFEVVNMDPKVKVELRKLSSAQLCSSVLGQVCMDTVVNPPKPGEQSYELFQQEKGVVLSGLKEKAQLVTELLNKIEGVKSIEHAKKNEMEPDMFYCLEMVEQTGICVVPGSGFHQRPGTYHFRTTILPPTDQIKSLLAKFEKFHLNFLRQWS</sequence>
<dbReference type="Gene3D" id="3.90.1150.10">
    <property type="entry name" value="Aspartate Aminotransferase, domain 1"/>
    <property type="match status" value="2"/>
</dbReference>
<dbReference type="SUPFAM" id="SSF53383">
    <property type="entry name" value="PLP-dependent transferases"/>
    <property type="match status" value="1"/>
</dbReference>
<dbReference type="EMBL" id="CAJNOC010002250">
    <property type="protein sequence ID" value="CAF0921866.1"/>
    <property type="molecule type" value="Genomic_DNA"/>
</dbReference>
<evidence type="ECO:0000256" key="6">
    <source>
        <dbReference type="ARBA" id="ARBA00025708"/>
    </source>
</evidence>
<evidence type="ECO:0000313" key="11">
    <source>
        <dbReference type="EMBL" id="CAF0921866.1"/>
    </source>
</evidence>
<evidence type="ECO:0000256" key="7">
    <source>
        <dbReference type="ARBA" id="ARBA00025785"/>
    </source>
</evidence>
<dbReference type="Proteomes" id="UP000663879">
    <property type="component" value="Unassembled WGS sequence"/>
</dbReference>